<dbReference type="InterPro" id="IPR011701">
    <property type="entry name" value="MFS"/>
</dbReference>
<dbReference type="EMBL" id="BMNT01000016">
    <property type="protein sequence ID" value="GGK87765.1"/>
    <property type="molecule type" value="Genomic_DNA"/>
</dbReference>
<evidence type="ECO:0000256" key="3">
    <source>
        <dbReference type="ARBA" id="ARBA00022989"/>
    </source>
</evidence>
<feature type="transmembrane region" description="Helical" evidence="5">
    <location>
        <begin position="145"/>
        <end position="164"/>
    </location>
</feature>
<reference evidence="7" key="1">
    <citation type="journal article" date="2014" name="Int. J. Syst. Evol. Microbiol.">
        <title>Complete genome sequence of Corynebacterium casei LMG S-19264T (=DSM 44701T), isolated from a smear-ripened cheese.</title>
        <authorList>
            <consortium name="US DOE Joint Genome Institute (JGI-PGF)"/>
            <person name="Walter F."/>
            <person name="Albersmeier A."/>
            <person name="Kalinowski J."/>
            <person name="Ruckert C."/>
        </authorList>
    </citation>
    <scope>NUCLEOTIDE SEQUENCE</scope>
    <source>
        <strain evidence="7">JCM 13064</strain>
    </source>
</reference>
<keyword evidence="8" id="KW-1185">Reference proteome</keyword>
<dbReference type="Gene3D" id="1.20.1250.20">
    <property type="entry name" value="MFS general substrate transporter like domains"/>
    <property type="match status" value="1"/>
</dbReference>
<evidence type="ECO:0000259" key="6">
    <source>
        <dbReference type="PROSITE" id="PS50850"/>
    </source>
</evidence>
<dbReference type="InterPro" id="IPR036259">
    <property type="entry name" value="MFS_trans_sf"/>
</dbReference>
<keyword evidence="3 5" id="KW-1133">Transmembrane helix</keyword>
<feature type="transmembrane region" description="Helical" evidence="5">
    <location>
        <begin position="176"/>
        <end position="196"/>
    </location>
</feature>
<dbReference type="RefSeq" id="WP_189163870.1">
    <property type="nucleotide sequence ID" value="NZ_BMNT01000016.1"/>
</dbReference>
<feature type="domain" description="Major facilitator superfamily (MFS) profile" evidence="6">
    <location>
        <begin position="23"/>
        <end position="408"/>
    </location>
</feature>
<keyword evidence="2 5" id="KW-0812">Transmembrane</keyword>
<comment type="caution">
    <text evidence="7">The sequence shown here is derived from an EMBL/GenBank/DDBJ whole genome shotgun (WGS) entry which is preliminary data.</text>
</comment>
<protein>
    <submittedName>
        <fullName evidence="7">MFS transporter</fullName>
    </submittedName>
</protein>
<evidence type="ECO:0000256" key="5">
    <source>
        <dbReference type="SAM" id="Phobius"/>
    </source>
</evidence>
<evidence type="ECO:0000256" key="4">
    <source>
        <dbReference type="ARBA" id="ARBA00023136"/>
    </source>
</evidence>
<feature type="transmembrane region" description="Helical" evidence="5">
    <location>
        <begin position="22"/>
        <end position="41"/>
    </location>
</feature>
<dbReference type="GO" id="GO:0005886">
    <property type="term" value="C:plasma membrane"/>
    <property type="evidence" value="ECO:0007669"/>
    <property type="project" value="UniProtKB-SubCell"/>
</dbReference>
<dbReference type="Pfam" id="PF07690">
    <property type="entry name" value="MFS_1"/>
    <property type="match status" value="1"/>
</dbReference>
<feature type="transmembrane region" description="Helical" evidence="5">
    <location>
        <begin position="261"/>
        <end position="284"/>
    </location>
</feature>
<evidence type="ECO:0000256" key="1">
    <source>
        <dbReference type="ARBA" id="ARBA00004651"/>
    </source>
</evidence>
<dbReference type="AlphaFoldDB" id="A0A917R411"/>
<dbReference type="CDD" id="cd17324">
    <property type="entry name" value="MFS_NepI_like"/>
    <property type="match status" value="1"/>
</dbReference>
<comment type="subcellular location">
    <subcellularLocation>
        <location evidence="1">Cell membrane</location>
        <topology evidence="1">Multi-pass membrane protein</topology>
    </subcellularLocation>
</comment>
<dbReference type="PROSITE" id="PS50850">
    <property type="entry name" value="MFS"/>
    <property type="match status" value="1"/>
</dbReference>
<accession>A0A917R411</accession>
<dbReference type="GO" id="GO:0022857">
    <property type="term" value="F:transmembrane transporter activity"/>
    <property type="evidence" value="ECO:0007669"/>
    <property type="project" value="InterPro"/>
</dbReference>
<evidence type="ECO:0000313" key="7">
    <source>
        <dbReference type="EMBL" id="GGK87765.1"/>
    </source>
</evidence>
<feature type="transmembrane region" description="Helical" evidence="5">
    <location>
        <begin position="231"/>
        <end position="249"/>
    </location>
</feature>
<dbReference type="SUPFAM" id="SSF103473">
    <property type="entry name" value="MFS general substrate transporter"/>
    <property type="match status" value="1"/>
</dbReference>
<keyword evidence="4 5" id="KW-0472">Membrane</keyword>
<evidence type="ECO:0000313" key="8">
    <source>
        <dbReference type="Proteomes" id="UP000645217"/>
    </source>
</evidence>
<feature type="transmembrane region" description="Helical" evidence="5">
    <location>
        <begin position="296"/>
        <end position="324"/>
    </location>
</feature>
<name>A0A917R411_9ACTN</name>
<gene>
    <name evidence="7" type="ORF">GCM10007964_32850</name>
</gene>
<dbReference type="Proteomes" id="UP000645217">
    <property type="component" value="Unassembled WGS sequence"/>
</dbReference>
<reference evidence="7" key="2">
    <citation type="submission" date="2020-09" db="EMBL/GenBank/DDBJ databases">
        <authorList>
            <person name="Sun Q."/>
            <person name="Ohkuma M."/>
        </authorList>
    </citation>
    <scope>NUCLEOTIDE SEQUENCE</scope>
    <source>
        <strain evidence="7">JCM 13064</strain>
    </source>
</reference>
<sequence length="417" mass="42621">MAGVEAPATRPSGPEGTALPRSTILVLAVACGLCVANLYYIQPIMQEMAAALRTTPDTLTRAVSCTQLGYAVGLVALVPLGDATDRRRLLSVLMASTTAVLAVIPFASGAVLLCLCFLLGLVTVSAMVILPQAANMALPEQRGRVVGTVMTGLILGALLCRTFAGLLADVAGWRAVFWSAAGLMLAVGLAVRRVLVPTASAGPISPRAYLRLLASLAALVRHSPVLVERTLYGACGMAAFSILWTALPLRLGQPPYEFGPAAIGLMGLLGAAGALGASLAGRLADGGRQTMVTATAFTAILLSFAVASAHGASIAVLSGAVLLVDFSVQAAHITNQATIFADADGGTRSRVNTVYMTAYFLGGSLGSAAAGAAWPYGGWSTVAPLGVGVAGLALLLLLGHRVLRRRRDSPTTPEGKH</sequence>
<feature type="transmembrane region" description="Helical" evidence="5">
    <location>
        <begin position="382"/>
        <end position="399"/>
    </location>
</feature>
<proteinExistence type="predicted"/>
<evidence type="ECO:0000256" key="2">
    <source>
        <dbReference type="ARBA" id="ARBA00022692"/>
    </source>
</evidence>
<feature type="transmembrane region" description="Helical" evidence="5">
    <location>
        <begin position="62"/>
        <end position="80"/>
    </location>
</feature>
<dbReference type="PANTHER" id="PTHR42910">
    <property type="entry name" value="TRANSPORTER SCO4007-RELATED"/>
    <property type="match status" value="1"/>
</dbReference>
<feature type="transmembrane region" description="Helical" evidence="5">
    <location>
        <begin position="100"/>
        <end position="124"/>
    </location>
</feature>
<organism evidence="7 8">
    <name type="scientific">Sphaerisporangium melleum</name>
    <dbReference type="NCBI Taxonomy" id="321316"/>
    <lineage>
        <taxon>Bacteria</taxon>
        <taxon>Bacillati</taxon>
        <taxon>Actinomycetota</taxon>
        <taxon>Actinomycetes</taxon>
        <taxon>Streptosporangiales</taxon>
        <taxon>Streptosporangiaceae</taxon>
        <taxon>Sphaerisporangium</taxon>
    </lineage>
</organism>
<dbReference type="InterPro" id="IPR020846">
    <property type="entry name" value="MFS_dom"/>
</dbReference>
<dbReference type="PANTHER" id="PTHR42910:SF1">
    <property type="entry name" value="MAJOR FACILITATOR SUPERFAMILY (MFS) PROFILE DOMAIN-CONTAINING PROTEIN"/>
    <property type="match status" value="1"/>
</dbReference>